<keyword evidence="2" id="KW-1185">Reference proteome</keyword>
<reference evidence="2" key="1">
    <citation type="journal article" date="2022" name="Mol. Ecol. Resour.">
        <title>The genomes of chicory, endive, great burdock and yacon provide insights into Asteraceae palaeo-polyploidization history and plant inulin production.</title>
        <authorList>
            <person name="Fan W."/>
            <person name="Wang S."/>
            <person name="Wang H."/>
            <person name="Wang A."/>
            <person name="Jiang F."/>
            <person name="Liu H."/>
            <person name="Zhao H."/>
            <person name="Xu D."/>
            <person name="Zhang Y."/>
        </authorList>
    </citation>
    <scope>NUCLEOTIDE SEQUENCE [LARGE SCALE GENOMIC DNA]</scope>
    <source>
        <strain evidence="2">cv. Yunnan</strain>
    </source>
</reference>
<comment type="caution">
    <text evidence="1">The sequence shown here is derived from an EMBL/GenBank/DDBJ whole genome shotgun (WGS) entry which is preliminary data.</text>
</comment>
<sequence>MVSFSFACPVKDIVKDVRHKSSEVGVKGSEAAAAAVAGGGVTGVASGSGKNGGSGFAPEGDDVGGVGKLVFFGGGDSPEMSYSLEDLLKA</sequence>
<name>A0ACB9GW44_9ASTR</name>
<reference evidence="1 2" key="2">
    <citation type="journal article" date="2022" name="Mol. Ecol. Resour.">
        <title>The genomes of chicory, endive, great burdock and yacon provide insights into Asteraceae paleo-polyploidization history and plant inulin production.</title>
        <authorList>
            <person name="Fan W."/>
            <person name="Wang S."/>
            <person name="Wang H."/>
            <person name="Wang A."/>
            <person name="Jiang F."/>
            <person name="Liu H."/>
            <person name="Zhao H."/>
            <person name="Xu D."/>
            <person name="Zhang Y."/>
        </authorList>
    </citation>
    <scope>NUCLEOTIDE SEQUENCE [LARGE SCALE GENOMIC DNA]</scope>
    <source>
        <strain evidence="2">cv. Yunnan</strain>
        <tissue evidence="1">Leaves</tissue>
    </source>
</reference>
<gene>
    <name evidence="1" type="ORF">L1987_41697</name>
</gene>
<accession>A0ACB9GW44</accession>
<evidence type="ECO:0000313" key="1">
    <source>
        <dbReference type="EMBL" id="KAI3787315.1"/>
    </source>
</evidence>
<protein>
    <submittedName>
        <fullName evidence="1">Uncharacterized protein</fullName>
    </submittedName>
</protein>
<proteinExistence type="predicted"/>
<dbReference type="EMBL" id="CM042030">
    <property type="protein sequence ID" value="KAI3787315.1"/>
    <property type="molecule type" value="Genomic_DNA"/>
</dbReference>
<evidence type="ECO:0000313" key="2">
    <source>
        <dbReference type="Proteomes" id="UP001056120"/>
    </source>
</evidence>
<organism evidence="1 2">
    <name type="scientific">Smallanthus sonchifolius</name>
    <dbReference type="NCBI Taxonomy" id="185202"/>
    <lineage>
        <taxon>Eukaryota</taxon>
        <taxon>Viridiplantae</taxon>
        <taxon>Streptophyta</taxon>
        <taxon>Embryophyta</taxon>
        <taxon>Tracheophyta</taxon>
        <taxon>Spermatophyta</taxon>
        <taxon>Magnoliopsida</taxon>
        <taxon>eudicotyledons</taxon>
        <taxon>Gunneridae</taxon>
        <taxon>Pentapetalae</taxon>
        <taxon>asterids</taxon>
        <taxon>campanulids</taxon>
        <taxon>Asterales</taxon>
        <taxon>Asteraceae</taxon>
        <taxon>Asteroideae</taxon>
        <taxon>Heliantheae alliance</taxon>
        <taxon>Millerieae</taxon>
        <taxon>Smallanthus</taxon>
    </lineage>
</organism>
<dbReference type="Proteomes" id="UP001056120">
    <property type="component" value="Linkage Group LG13"/>
</dbReference>